<name>A0ABR9W0L3_9MICO</name>
<feature type="region of interest" description="Disordered" evidence="1">
    <location>
        <begin position="78"/>
        <end position="102"/>
    </location>
</feature>
<evidence type="ECO:0000256" key="2">
    <source>
        <dbReference type="SAM" id="Phobius"/>
    </source>
</evidence>
<reference evidence="3 4" key="1">
    <citation type="submission" date="2020-10" db="EMBL/GenBank/DDBJ databases">
        <title>Draft genome and description of Brachybacterium epidermidis sp nov.</title>
        <authorList>
            <person name="Boxberger M."/>
            <person name="La Scola B."/>
        </authorList>
    </citation>
    <scope>NUCLEOTIDE SEQUENCE [LARGE SCALE GENOMIC DNA]</scope>
    <source>
        <strain evidence="3 4">Marseille-Q2903</strain>
    </source>
</reference>
<evidence type="ECO:0000313" key="3">
    <source>
        <dbReference type="EMBL" id="MBE9403974.1"/>
    </source>
</evidence>
<dbReference type="Proteomes" id="UP000644727">
    <property type="component" value="Unassembled WGS sequence"/>
</dbReference>
<feature type="transmembrane region" description="Helical" evidence="2">
    <location>
        <begin position="39"/>
        <end position="70"/>
    </location>
</feature>
<keyword evidence="2" id="KW-1133">Transmembrane helix</keyword>
<accession>A0ABR9W0L3</accession>
<proteinExistence type="predicted"/>
<dbReference type="RefSeq" id="WP_193865712.1">
    <property type="nucleotide sequence ID" value="NZ_JADEYR010000005.1"/>
</dbReference>
<protein>
    <submittedName>
        <fullName evidence="3">Uncharacterized protein</fullName>
    </submittedName>
</protein>
<comment type="caution">
    <text evidence="3">The sequence shown here is derived from an EMBL/GenBank/DDBJ whole genome shotgun (WGS) entry which is preliminary data.</text>
</comment>
<keyword evidence="4" id="KW-1185">Reference proteome</keyword>
<evidence type="ECO:0000313" key="4">
    <source>
        <dbReference type="Proteomes" id="UP000644727"/>
    </source>
</evidence>
<gene>
    <name evidence="3" type="ORF">IOE58_07160</name>
</gene>
<keyword evidence="2" id="KW-0812">Transmembrane</keyword>
<organism evidence="3 4">
    <name type="scientific">Brachybacterium epidermidis</name>
    <dbReference type="NCBI Taxonomy" id="2781983"/>
    <lineage>
        <taxon>Bacteria</taxon>
        <taxon>Bacillati</taxon>
        <taxon>Actinomycetota</taxon>
        <taxon>Actinomycetes</taxon>
        <taxon>Micrococcales</taxon>
        <taxon>Dermabacteraceae</taxon>
        <taxon>Brachybacterium</taxon>
    </lineage>
</organism>
<keyword evidence="2" id="KW-0472">Membrane</keyword>
<evidence type="ECO:0000256" key="1">
    <source>
        <dbReference type="SAM" id="MobiDB-lite"/>
    </source>
</evidence>
<dbReference type="EMBL" id="JADEYR010000005">
    <property type="protein sequence ID" value="MBE9403974.1"/>
    <property type="molecule type" value="Genomic_DNA"/>
</dbReference>
<sequence length="102" mass="11020">MRYLVLGLIVGLLVMRLLRTRWAGTLLGISRRALEVAQLILLAVTVAIALAAEEWVLLAVVGALLIWAIVDLVRGRRTGRGAGRTAGGSARPRGAPEKSRRR</sequence>